<comment type="caution">
    <text evidence="2">The sequence shown here is derived from an EMBL/GenBank/DDBJ whole genome shotgun (WGS) entry which is preliminary data.</text>
</comment>
<proteinExistence type="predicted"/>
<dbReference type="InterPro" id="IPR013098">
    <property type="entry name" value="Ig_I-set"/>
</dbReference>
<dbReference type="Pfam" id="PF07679">
    <property type="entry name" value="I-set"/>
    <property type="match status" value="1"/>
</dbReference>
<evidence type="ECO:0000259" key="1">
    <source>
        <dbReference type="Pfam" id="PF07679"/>
    </source>
</evidence>
<dbReference type="SUPFAM" id="SSF48726">
    <property type="entry name" value="Immunoglobulin"/>
    <property type="match status" value="1"/>
</dbReference>
<sequence length="131" mass="15030">MALKFISILLMMSQKPDVPDNYMPISRTYVSNPIVPVSVGLTSTFFVRFVDNPKPVFKWVCPGDANTLCDNSRVVIRNTNYTSHLTISDITPSDYGQYKLYAINVEEMQHRLFPFYLINPDEMVVEKTELS</sequence>
<dbReference type="CDD" id="cd00096">
    <property type="entry name" value="Ig"/>
    <property type="match status" value="1"/>
</dbReference>
<dbReference type="Proteomes" id="UP001347796">
    <property type="component" value="Unassembled WGS sequence"/>
</dbReference>
<evidence type="ECO:0000313" key="3">
    <source>
        <dbReference type="Proteomes" id="UP001347796"/>
    </source>
</evidence>
<keyword evidence="3" id="KW-1185">Reference proteome</keyword>
<evidence type="ECO:0000313" key="2">
    <source>
        <dbReference type="EMBL" id="KAK6182169.1"/>
    </source>
</evidence>
<gene>
    <name evidence="2" type="ORF">SNE40_009910</name>
</gene>
<protein>
    <recommendedName>
        <fullName evidence="1">Immunoglobulin I-set domain-containing protein</fullName>
    </recommendedName>
</protein>
<dbReference type="EMBL" id="JAZGQO010000007">
    <property type="protein sequence ID" value="KAK6182169.1"/>
    <property type="molecule type" value="Genomic_DNA"/>
</dbReference>
<name>A0AAN8JU96_PATCE</name>
<dbReference type="InterPro" id="IPR036179">
    <property type="entry name" value="Ig-like_dom_sf"/>
</dbReference>
<organism evidence="2 3">
    <name type="scientific">Patella caerulea</name>
    <name type="common">Rayed Mediterranean limpet</name>
    <dbReference type="NCBI Taxonomy" id="87958"/>
    <lineage>
        <taxon>Eukaryota</taxon>
        <taxon>Metazoa</taxon>
        <taxon>Spiralia</taxon>
        <taxon>Lophotrochozoa</taxon>
        <taxon>Mollusca</taxon>
        <taxon>Gastropoda</taxon>
        <taxon>Patellogastropoda</taxon>
        <taxon>Patelloidea</taxon>
        <taxon>Patellidae</taxon>
        <taxon>Patella</taxon>
    </lineage>
</organism>
<dbReference type="InterPro" id="IPR013783">
    <property type="entry name" value="Ig-like_fold"/>
</dbReference>
<feature type="domain" description="Immunoglobulin I-set" evidence="1">
    <location>
        <begin position="36"/>
        <end position="104"/>
    </location>
</feature>
<dbReference type="Gene3D" id="2.60.40.10">
    <property type="entry name" value="Immunoglobulins"/>
    <property type="match status" value="1"/>
</dbReference>
<dbReference type="AlphaFoldDB" id="A0AAN8JU96"/>
<accession>A0AAN8JU96</accession>
<reference evidence="2 3" key="1">
    <citation type="submission" date="2024-01" db="EMBL/GenBank/DDBJ databases">
        <title>The genome of the rayed Mediterranean limpet Patella caerulea (Linnaeus, 1758).</title>
        <authorList>
            <person name="Anh-Thu Weber A."/>
            <person name="Halstead-Nussloch G."/>
        </authorList>
    </citation>
    <scope>NUCLEOTIDE SEQUENCE [LARGE SCALE GENOMIC DNA]</scope>
    <source>
        <strain evidence="2">AATW-2023a</strain>
        <tissue evidence="2">Whole specimen</tissue>
    </source>
</reference>